<accession>A0A4U5U2K3</accession>
<gene>
    <name evidence="2" type="ORF">D9C73_002408</name>
</gene>
<proteinExistence type="predicted"/>
<feature type="compositionally biased region" description="Basic and acidic residues" evidence="1">
    <location>
        <begin position="29"/>
        <end position="46"/>
    </location>
</feature>
<organism evidence="2 3">
    <name type="scientific">Collichthys lucidus</name>
    <name type="common">Big head croaker</name>
    <name type="synonym">Sciaena lucida</name>
    <dbReference type="NCBI Taxonomy" id="240159"/>
    <lineage>
        <taxon>Eukaryota</taxon>
        <taxon>Metazoa</taxon>
        <taxon>Chordata</taxon>
        <taxon>Craniata</taxon>
        <taxon>Vertebrata</taxon>
        <taxon>Euteleostomi</taxon>
        <taxon>Actinopterygii</taxon>
        <taxon>Neopterygii</taxon>
        <taxon>Teleostei</taxon>
        <taxon>Neoteleostei</taxon>
        <taxon>Acanthomorphata</taxon>
        <taxon>Eupercaria</taxon>
        <taxon>Sciaenidae</taxon>
        <taxon>Collichthys</taxon>
    </lineage>
</organism>
<evidence type="ECO:0000256" key="1">
    <source>
        <dbReference type="SAM" id="MobiDB-lite"/>
    </source>
</evidence>
<protein>
    <submittedName>
        <fullName evidence="2">Hemogen Erythroid differentiation-associated gene protein</fullName>
    </submittedName>
</protein>
<feature type="compositionally biased region" description="Polar residues" evidence="1">
    <location>
        <begin position="259"/>
        <end position="276"/>
    </location>
</feature>
<feature type="compositionally biased region" description="Low complexity" evidence="1">
    <location>
        <begin position="184"/>
        <end position="200"/>
    </location>
</feature>
<feature type="region of interest" description="Disordered" evidence="1">
    <location>
        <begin position="170"/>
        <end position="290"/>
    </location>
</feature>
<feature type="compositionally biased region" description="Low complexity" evidence="1">
    <location>
        <begin position="85"/>
        <end position="97"/>
    </location>
</feature>
<dbReference type="EMBL" id="CM014080">
    <property type="protein sequence ID" value="TKS68347.1"/>
    <property type="molecule type" value="Genomic_DNA"/>
</dbReference>
<dbReference type="AlphaFoldDB" id="A0A4U5U2K3"/>
<feature type="compositionally biased region" description="Pro residues" evidence="1">
    <location>
        <begin position="206"/>
        <end position="215"/>
    </location>
</feature>
<feature type="compositionally biased region" description="Basic and acidic residues" evidence="1">
    <location>
        <begin position="239"/>
        <end position="255"/>
    </location>
</feature>
<evidence type="ECO:0000313" key="3">
    <source>
        <dbReference type="Proteomes" id="UP000298787"/>
    </source>
</evidence>
<feature type="region of interest" description="Disordered" evidence="1">
    <location>
        <begin position="1"/>
        <end position="97"/>
    </location>
</feature>
<keyword evidence="3" id="KW-1185">Reference proteome</keyword>
<feature type="compositionally biased region" description="Basic and acidic residues" evidence="1">
    <location>
        <begin position="55"/>
        <end position="67"/>
    </location>
</feature>
<sequence>MEGTLQQEKQESGYENPNEEQGGIRRRLRDRDLLRKRKAEAEEKETNQWVLGVESQRKRARAGDRSGAKKKGRPRKSEPTPEISVIQEEAAAPQEAPAVVVVPEPAEVIPAQTSGSLPPLRAVESQPEPVLAAPAPLPVFGSIQSPLFAPTLTPSAPVIPTPALFSPSVPAPAPNKDVDTAPIPVQDLDPAPDAVPAPVLTQVPNPAAPAPPAAPPQVETLYVESQDSEPFVLIEDLGPDEKEDLRLSEDKRADEDMSGTPSINIPEQNKMFSTLSSPPPPQEYLPGNSF</sequence>
<dbReference type="Proteomes" id="UP000298787">
    <property type="component" value="Chromosome 3"/>
</dbReference>
<evidence type="ECO:0000313" key="2">
    <source>
        <dbReference type="EMBL" id="TKS68347.1"/>
    </source>
</evidence>
<reference evidence="2 3" key="1">
    <citation type="submission" date="2019-01" db="EMBL/GenBank/DDBJ databases">
        <title>Genome Assembly of Collichthys lucidus.</title>
        <authorList>
            <person name="Cai M."/>
            <person name="Xiao S."/>
        </authorList>
    </citation>
    <scope>NUCLEOTIDE SEQUENCE [LARGE SCALE GENOMIC DNA]</scope>
    <source>
        <strain evidence="2">JT15FE1705JMU</strain>
        <tissue evidence="2">Muscle</tissue>
    </source>
</reference>
<name>A0A4U5U2K3_COLLU</name>